<evidence type="ECO:0000256" key="8">
    <source>
        <dbReference type="SAM" id="Phobius"/>
    </source>
</evidence>
<keyword evidence="5 6" id="KW-0472">Membrane</keyword>
<accession>A0ABY7E5Y4</accession>
<keyword evidence="4 8" id="KW-1133">Transmembrane helix</keyword>
<feature type="compositionally biased region" description="Basic and acidic residues" evidence="7">
    <location>
        <begin position="12"/>
        <end position="26"/>
    </location>
</feature>
<protein>
    <submittedName>
        <fullName evidence="9">CC50A-like protein</fullName>
    </submittedName>
</protein>
<evidence type="ECO:0000256" key="4">
    <source>
        <dbReference type="ARBA" id="ARBA00022989"/>
    </source>
</evidence>
<feature type="transmembrane region" description="Helical" evidence="8">
    <location>
        <begin position="37"/>
        <end position="63"/>
    </location>
</feature>
<comment type="subcellular location">
    <subcellularLocation>
        <location evidence="1">Membrane</location>
        <topology evidence="1">Multi-pass membrane protein</topology>
    </subcellularLocation>
</comment>
<feature type="region of interest" description="Disordered" evidence="7">
    <location>
        <begin position="1"/>
        <end position="26"/>
    </location>
</feature>
<dbReference type="EMBL" id="CP111015">
    <property type="protein sequence ID" value="WAR02561.1"/>
    <property type="molecule type" value="Genomic_DNA"/>
</dbReference>
<comment type="similarity">
    <text evidence="2 6">Belongs to the CDC50/LEM3 family.</text>
</comment>
<reference evidence="9" key="1">
    <citation type="submission" date="2022-11" db="EMBL/GenBank/DDBJ databases">
        <title>Centuries of genome instability and evolution in soft-shell clam transmissible cancer (bioRxiv).</title>
        <authorList>
            <person name="Hart S.F.M."/>
            <person name="Yonemitsu M.A."/>
            <person name="Giersch R.M."/>
            <person name="Beal B.F."/>
            <person name="Arriagada G."/>
            <person name="Davis B.W."/>
            <person name="Ostrander E.A."/>
            <person name="Goff S.P."/>
            <person name="Metzger M.J."/>
        </authorList>
    </citation>
    <scope>NUCLEOTIDE SEQUENCE</scope>
    <source>
        <strain evidence="9">MELC-2E11</strain>
        <tissue evidence="9">Siphon/mantle</tissue>
    </source>
</reference>
<gene>
    <name evidence="9" type="ORF">MAR_009119</name>
</gene>
<organism evidence="9 10">
    <name type="scientific">Mya arenaria</name>
    <name type="common">Soft-shell clam</name>
    <dbReference type="NCBI Taxonomy" id="6604"/>
    <lineage>
        <taxon>Eukaryota</taxon>
        <taxon>Metazoa</taxon>
        <taxon>Spiralia</taxon>
        <taxon>Lophotrochozoa</taxon>
        <taxon>Mollusca</taxon>
        <taxon>Bivalvia</taxon>
        <taxon>Autobranchia</taxon>
        <taxon>Heteroconchia</taxon>
        <taxon>Euheterodonta</taxon>
        <taxon>Imparidentia</taxon>
        <taxon>Neoheterodontei</taxon>
        <taxon>Myida</taxon>
        <taxon>Myoidea</taxon>
        <taxon>Myidae</taxon>
        <taxon>Mya</taxon>
    </lineage>
</organism>
<evidence type="ECO:0000256" key="1">
    <source>
        <dbReference type="ARBA" id="ARBA00004141"/>
    </source>
</evidence>
<evidence type="ECO:0000256" key="5">
    <source>
        <dbReference type="ARBA" id="ARBA00023136"/>
    </source>
</evidence>
<proteinExistence type="inferred from homology"/>
<dbReference type="InterPro" id="IPR005045">
    <property type="entry name" value="CDC50/LEM3_fam"/>
</dbReference>
<evidence type="ECO:0000313" key="10">
    <source>
        <dbReference type="Proteomes" id="UP001164746"/>
    </source>
</evidence>
<dbReference type="PANTHER" id="PTHR10926:SF0">
    <property type="entry name" value="CDC50, ISOFORM A"/>
    <property type="match status" value="1"/>
</dbReference>
<keyword evidence="3 8" id="KW-0812">Transmembrane</keyword>
<dbReference type="PANTHER" id="PTHR10926">
    <property type="entry name" value="CELL CYCLE CONTROL PROTEIN 50"/>
    <property type="match status" value="1"/>
</dbReference>
<name>A0ABY7E5Y4_MYAAR</name>
<keyword evidence="10" id="KW-1185">Reference proteome</keyword>
<evidence type="ECO:0000256" key="3">
    <source>
        <dbReference type="ARBA" id="ARBA00022692"/>
    </source>
</evidence>
<evidence type="ECO:0000256" key="7">
    <source>
        <dbReference type="SAM" id="MobiDB-lite"/>
    </source>
</evidence>
<evidence type="ECO:0000256" key="6">
    <source>
        <dbReference type="PIRNR" id="PIRNR015840"/>
    </source>
</evidence>
<feature type="transmembrane region" description="Helical" evidence="8">
    <location>
        <begin position="286"/>
        <end position="307"/>
    </location>
</feature>
<dbReference type="Pfam" id="PF03381">
    <property type="entry name" value="CDC50"/>
    <property type="match status" value="2"/>
</dbReference>
<dbReference type="PIRSF" id="PIRSF015840">
    <property type="entry name" value="DUF284_TM_euk"/>
    <property type="match status" value="1"/>
</dbReference>
<dbReference type="Proteomes" id="UP001164746">
    <property type="component" value="Chromosome 4"/>
</dbReference>
<evidence type="ECO:0000313" key="9">
    <source>
        <dbReference type="EMBL" id="WAR02561.1"/>
    </source>
</evidence>
<evidence type="ECO:0000256" key="2">
    <source>
        <dbReference type="ARBA" id="ARBA00009457"/>
    </source>
</evidence>
<sequence length="328" mass="36589">MANGTPGTPGIDAEKTQSRRPKDTKLKQQRLPAWQPILTAGTVLPAFFAIGIAFIPLGVILLVTSNDIREASYDYTQCENIASPGQTCDNFLSSQNITGQTCSCRVNMTLEEDFTGTVYMYYGLVNYYQNHRRYVRSRDDGQLHGYTKDASSLLDDCAPYKEKTINSSLKLPIAPCGAIANSFFNAWAGFTNPPNWNDKNVYDLDPSDPNNNGYKNEDLIVWMRTAALPTFRKLYRRISHSGTFADGLPKGTYQLDITYVTAFDGTKSIILTTTSWLGGKNPFLGIAYLVVGSICILLGVIFLIIHLKWGRKTQEMINVTNRTPFQDN</sequence>